<organism evidence="6 7">
    <name type="scientific">Parasphingorhabdus marina DSM 22363</name>
    <dbReference type="NCBI Taxonomy" id="1123272"/>
    <lineage>
        <taxon>Bacteria</taxon>
        <taxon>Pseudomonadati</taxon>
        <taxon>Pseudomonadota</taxon>
        <taxon>Alphaproteobacteria</taxon>
        <taxon>Sphingomonadales</taxon>
        <taxon>Sphingomonadaceae</taxon>
        <taxon>Parasphingorhabdus</taxon>
    </lineage>
</organism>
<protein>
    <submittedName>
        <fullName evidence="6">Uncharacterized conserved protein, MAPEG superfamily</fullName>
    </submittedName>
</protein>
<evidence type="ECO:0000313" key="6">
    <source>
        <dbReference type="EMBL" id="SIN63688.1"/>
    </source>
</evidence>
<gene>
    <name evidence="6" type="ORF">SAMN02745824_1276</name>
</gene>
<dbReference type="InterPro" id="IPR023352">
    <property type="entry name" value="MAPEG-like_dom_sf"/>
</dbReference>
<feature type="transmembrane region" description="Helical" evidence="5">
    <location>
        <begin position="82"/>
        <end position="104"/>
    </location>
</feature>
<dbReference type="Gene3D" id="1.20.120.550">
    <property type="entry name" value="Membrane associated eicosanoid/glutathione metabolism-like domain"/>
    <property type="match status" value="1"/>
</dbReference>
<dbReference type="PANTHER" id="PTHR35371:SF1">
    <property type="entry name" value="BLR7753 PROTEIN"/>
    <property type="match status" value="1"/>
</dbReference>
<dbReference type="Proteomes" id="UP000185192">
    <property type="component" value="Unassembled WGS sequence"/>
</dbReference>
<accession>A0A1N6CYN0</accession>
<evidence type="ECO:0000256" key="2">
    <source>
        <dbReference type="ARBA" id="ARBA00022692"/>
    </source>
</evidence>
<evidence type="ECO:0000256" key="4">
    <source>
        <dbReference type="ARBA" id="ARBA00023136"/>
    </source>
</evidence>
<dbReference type="PANTHER" id="PTHR35371">
    <property type="entry name" value="INNER MEMBRANE PROTEIN"/>
    <property type="match status" value="1"/>
</dbReference>
<dbReference type="InterPro" id="IPR001129">
    <property type="entry name" value="Membr-assoc_MAPEG"/>
</dbReference>
<evidence type="ECO:0000256" key="5">
    <source>
        <dbReference type="SAM" id="Phobius"/>
    </source>
</evidence>
<evidence type="ECO:0000256" key="1">
    <source>
        <dbReference type="ARBA" id="ARBA00004370"/>
    </source>
</evidence>
<evidence type="ECO:0000256" key="3">
    <source>
        <dbReference type="ARBA" id="ARBA00022989"/>
    </source>
</evidence>
<evidence type="ECO:0000313" key="7">
    <source>
        <dbReference type="Proteomes" id="UP000185192"/>
    </source>
</evidence>
<dbReference type="RefSeq" id="WP_074204214.1">
    <property type="nucleotide sequence ID" value="NZ_FSQW01000001.1"/>
</dbReference>
<reference evidence="7" key="1">
    <citation type="submission" date="2016-11" db="EMBL/GenBank/DDBJ databases">
        <authorList>
            <person name="Varghese N."/>
            <person name="Submissions S."/>
        </authorList>
    </citation>
    <scope>NUCLEOTIDE SEQUENCE [LARGE SCALE GENOMIC DNA]</scope>
    <source>
        <strain evidence="7">DSM 22363</strain>
    </source>
</reference>
<dbReference type="STRING" id="1123272.SAMN02745824_1276"/>
<feature type="transmembrane region" description="Helical" evidence="5">
    <location>
        <begin position="111"/>
        <end position="128"/>
    </location>
</feature>
<proteinExistence type="predicted"/>
<name>A0A1N6CYN0_9SPHN</name>
<dbReference type="Pfam" id="PF01124">
    <property type="entry name" value="MAPEG"/>
    <property type="match status" value="1"/>
</dbReference>
<keyword evidence="3 5" id="KW-1133">Transmembrane helix</keyword>
<keyword evidence="4 5" id="KW-0472">Membrane</keyword>
<feature type="transmembrane region" description="Helical" evidence="5">
    <location>
        <begin position="6"/>
        <end position="27"/>
    </location>
</feature>
<dbReference type="AlphaFoldDB" id="A0A1N6CYN0"/>
<keyword evidence="2 5" id="KW-0812">Transmembrane</keyword>
<dbReference type="GO" id="GO:0016020">
    <property type="term" value="C:membrane"/>
    <property type="evidence" value="ECO:0007669"/>
    <property type="project" value="UniProtKB-SubCell"/>
</dbReference>
<sequence>MTFDLWALFATLVLAMVQIGLASILTVRQLGPDWVLGPRDQPRETSGRTGRVVRAHRNLLEIFPQFVAALLIIHFAGEAGQLSAVGAWTFFVGRLLYVPAYVFGPTGLRPLCWQIGQVGILIILADIFF</sequence>
<dbReference type="OrthoDB" id="7743618at2"/>
<feature type="transmembrane region" description="Helical" evidence="5">
    <location>
        <begin position="58"/>
        <end position="76"/>
    </location>
</feature>
<dbReference type="SUPFAM" id="SSF161084">
    <property type="entry name" value="MAPEG domain-like"/>
    <property type="match status" value="1"/>
</dbReference>
<keyword evidence="7" id="KW-1185">Reference proteome</keyword>
<comment type="subcellular location">
    <subcellularLocation>
        <location evidence="1">Membrane</location>
    </subcellularLocation>
</comment>
<dbReference type="EMBL" id="FSQW01000001">
    <property type="protein sequence ID" value="SIN63688.1"/>
    <property type="molecule type" value="Genomic_DNA"/>
</dbReference>